<evidence type="ECO:0000313" key="2">
    <source>
        <dbReference type="EMBL" id="GAA0172537.1"/>
    </source>
</evidence>
<gene>
    <name evidence="2" type="ORF">LIER_41354</name>
</gene>
<name>A0AAV3R815_LITER</name>
<reference evidence="2 3" key="1">
    <citation type="submission" date="2024-01" db="EMBL/GenBank/DDBJ databases">
        <title>The complete chloroplast genome sequence of Lithospermum erythrorhizon: insights into the phylogenetic relationship among Boraginaceae species and the maternal lineages of purple gromwells.</title>
        <authorList>
            <person name="Okada T."/>
            <person name="Watanabe K."/>
        </authorList>
    </citation>
    <scope>NUCLEOTIDE SEQUENCE [LARGE SCALE GENOMIC DNA]</scope>
</reference>
<protein>
    <submittedName>
        <fullName evidence="2">Uncharacterized protein</fullName>
    </submittedName>
</protein>
<proteinExistence type="predicted"/>
<dbReference type="EMBL" id="BAABME010025677">
    <property type="protein sequence ID" value="GAA0172537.1"/>
    <property type="molecule type" value="Genomic_DNA"/>
</dbReference>
<comment type="caution">
    <text evidence="2">The sequence shown here is derived from an EMBL/GenBank/DDBJ whole genome shotgun (WGS) entry which is preliminary data.</text>
</comment>
<sequence>MADRGGSSNWGSNGGTNGGGSYKKDGSVIPKEKKHVSTMVIEKIVGKDKKSSSKIQSDCFIIVLFESV</sequence>
<organism evidence="2 3">
    <name type="scientific">Lithospermum erythrorhizon</name>
    <name type="common">Purple gromwell</name>
    <name type="synonym">Lithospermum officinale var. erythrorhizon</name>
    <dbReference type="NCBI Taxonomy" id="34254"/>
    <lineage>
        <taxon>Eukaryota</taxon>
        <taxon>Viridiplantae</taxon>
        <taxon>Streptophyta</taxon>
        <taxon>Embryophyta</taxon>
        <taxon>Tracheophyta</taxon>
        <taxon>Spermatophyta</taxon>
        <taxon>Magnoliopsida</taxon>
        <taxon>eudicotyledons</taxon>
        <taxon>Gunneridae</taxon>
        <taxon>Pentapetalae</taxon>
        <taxon>asterids</taxon>
        <taxon>lamiids</taxon>
        <taxon>Boraginales</taxon>
        <taxon>Boraginaceae</taxon>
        <taxon>Boraginoideae</taxon>
        <taxon>Lithospermeae</taxon>
        <taxon>Lithospermum</taxon>
    </lineage>
</organism>
<keyword evidence="3" id="KW-1185">Reference proteome</keyword>
<feature type="region of interest" description="Disordered" evidence="1">
    <location>
        <begin position="1"/>
        <end position="30"/>
    </location>
</feature>
<dbReference type="AlphaFoldDB" id="A0AAV3R815"/>
<dbReference type="Proteomes" id="UP001454036">
    <property type="component" value="Unassembled WGS sequence"/>
</dbReference>
<evidence type="ECO:0000313" key="3">
    <source>
        <dbReference type="Proteomes" id="UP001454036"/>
    </source>
</evidence>
<accession>A0AAV3R815</accession>
<feature type="compositionally biased region" description="Gly residues" evidence="1">
    <location>
        <begin position="12"/>
        <end position="21"/>
    </location>
</feature>
<feature type="compositionally biased region" description="Low complexity" evidence="1">
    <location>
        <begin position="1"/>
        <end position="11"/>
    </location>
</feature>
<evidence type="ECO:0000256" key="1">
    <source>
        <dbReference type="SAM" id="MobiDB-lite"/>
    </source>
</evidence>